<dbReference type="EMBL" id="NEVP01000015">
    <property type="protein sequence ID" value="OZI44194.1"/>
    <property type="molecule type" value="Genomic_DNA"/>
</dbReference>
<reference evidence="1 2" key="1">
    <citation type="submission" date="2017-05" db="EMBL/GenBank/DDBJ databases">
        <title>Complete and WGS of Bordetella genogroups.</title>
        <authorList>
            <person name="Spilker T."/>
            <person name="LiPuma J."/>
        </authorList>
    </citation>
    <scope>NUCLEOTIDE SEQUENCE [LARGE SCALE GENOMIC DNA]</scope>
    <source>
        <strain evidence="1 2">AU10456</strain>
    </source>
</reference>
<gene>
    <name evidence="1" type="ORF">CAL25_22940</name>
</gene>
<protein>
    <submittedName>
        <fullName evidence="1">Uncharacterized protein</fullName>
    </submittedName>
</protein>
<dbReference type="AlphaFoldDB" id="A0A261T3K4"/>
<accession>A0A261T3K4</accession>
<organism evidence="1 2">
    <name type="scientific">Bordetella genomosp. 5</name>
    <dbReference type="NCBI Taxonomy" id="1395608"/>
    <lineage>
        <taxon>Bacteria</taxon>
        <taxon>Pseudomonadati</taxon>
        <taxon>Pseudomonadota</taxon>
        <taxon>Betaproteobacteria</taxon>
        <taxon>Burkholderiales</taxon>
        <taxon>Alcaligenaceae</taxon>
        <taxon>Bordetella</taxon>
    </lineage>
</organism>
<sequence length="158" mass="17527">MSAVVCDDWDTFSSYEFLIPEGLEDGMYGFEFRFSDLQEICLYSSAGPVTVSNKSEPSGPPSISRVNPTTVTPEEFRTQKFRVYGNNLADLVSFYMMRIEGDGPARVNVRITRLDAESIFLTPNTGSVEIKNCKYKVVGVTEGGESVQARLPISIESE</sequence>
<evidence type="ECO:0000313" key="1">
    <source>
        <dbReference type="EMBL" id="OZI44194.1"/>
    </source>
</evidence>
<keyword evidence="2" id="KW-1185">Reference proteome</keyword>
<evidence type="ECO:0000313" key="2">
    <source>
        <dbReference type="Proteomes" id="UP000216913"/>
    </source>
</evidence>
<name>A0A261T3K4_9BORD</name>
<proteinExistence type="predicted"/>
<comment type="caution">
    <text evidence="1">The sequence shown here is derived from an EMBL/GenBank/DDBJ whole genome shotgun (WGS) entry which is preliminary data.</text>
</comment>
<dbReference type="Proteomes" id="UP000216913">
    <property type="component" value="Unassembled WGS sequence"/>
</dbReference>